<dbReference type="Proteomes" id="UP001168528">
    <property type="component" value="Unassembled WGS sequence"/>
</dbReference>
<dbReference type="Pfam" id="PF02782">
    <property type="entry name" value="FGGY_C"/>
    <property type="match status" value="1"/>
</dbReference>
<dbReference type="InterPro" id="IPR050406">
    <property type="entry name" value="FGGY_Carb_Kinase"/>
</dbReference>
<feature type="domain" description="Carbohydrate kinase FGGY C-terminal" evidence="5">
    <location>
        <begin position="257"/>
        <end position="448"/>
    </location>
</feature>
<sequence length="497" mass="53591">MYLLGYDIGSSFIKASLLDAQTGKLLAAASAPDTEMNMISHQPGWAEQDPGVWWQNAKKATASLKNQGFDLKLIKAIGISYQMHGLVVVDKNKQVLRPSIIWCDSRAVAIGDKAFQELGEEKSLSHFFNSPGNFTASKLKWVKDNEPQLYSQIDKIMLPGDYIAMCLTGEVCSTASGLSEGILWDYQSESPAELLLNYYGISRDLLPKIAPTFAVQGEVTAAIANELGLTAGTPVAYRAGDQPNNAFSLNVLEPGELAATAGTSGVVYGITDQKNYDLKSRVNTFLHVNHQANQPRYGTLLCVNGTGILNRWLKNMVMAEATNGSAYVEMNKLASHAPIGSQGLVTIPYGNGAERSLENKLLGSSVHGLDFNMHTKAHLLRSAQEGIVFALNLGVDVMRGLGVEPKTVRAGDANMFLSPLFSEAFAAITGAVIELYNTDGAQGAARGAGVGAGIYKSTSEAFHGLHTVRTIEPEPQIQTAYKEAYQHWLSCLKKELA</sequence>
<organism evidence="6 7">
    <name type="scientific">Rhodocytophaga aerolata</name>
    <dbReference type="NCBI Taxonomy" id="455078"/>
    <lineage>
        <taxon>Bacteria</taxon>
        <taxon>Pseudomonadati</taxon>
        <taxon>Bacteroidota</taxon>
        <taxon>Cytophagia</taxon>
        <taxon>Cytophagales</taxon>
        <taxon>Rhodocytophagaceae</taxon>
        <taxon>Rhodocytophaga</taxon>
    </lineage>
</organism>
<dbReference type="InterPro" id="IPR043129">
    <property type="entry name" value="ATPase_NBD"/>
</dbReference>
<name>A0ABT8R4E0_9BACT</name>
<dbReference type="PANTHER" id="PTHR43095">
    <property type="entry name" value="SUGAR KINASE"/>
    <property type="match status" value="1"/>
</dbReference>
<evidence type="ECO:0000256" key="2">
    <source>
        <dbReference type="ARBA" id="ARBA00022679"/>
    </source>
</evidence>
<dbReference type="EMBL" id="JAUKPO010000003">
    <property type="protein sequence ID" value="MDO1446153.1"/>
    <property type="molecule type" value="Genomic_DNA"/>
</dbReference>
<feature type="domain" description="Carbohydrate kinase FGGY N-terminal" evidence="4">
    <location>
        <begin position="2"/>
        <end position="246"/>
    </location>
</feature>
<keyword evidence="2" id="KW-0808">Transferase</keyword>
<gene>
    <name evidence="6" type="ORF">Q0590_07815</name>
</gene>
<dbReference type="PIRSF" id="PIRSF000538">
    <property type="entry name" value="GlpK"/>
    <property type="match status" value="1"/>
</dbReference>
<keyword evidence="7" id="KW-1185">Reference proteome</keyword>
<reference evidence="6" key="1">
    <citation type="submission" date="2023-07" db="EMBL/GenBank/DDBJ databases">
        <title>The genome sequence of Rhodocytophaga aerolata KACC 12507.</title>
        <authorList>
            <person name="Zhang X."/>
        </authorList>
    </citation>
    <scope>NUCLEOTIDE SEQUENCE</scope>
    <source>
        <strain evidence="6">KACC 12507</strain>
    </source>
</reference>
<dbReference type="GO" id="GO:0016301">
    <property type="term" value="F:kinase activity"/>
    <property type="evidence" value="ECO:0007669"/>
    <property type="project" value="UniProtKB-KW"/>
</dbReference>
<dbReference type="CDD" id="cd07809">
    <property type="entry name" value="ASKHA_NBD_FGGY_BaXK-like"/>
    <property type="match status" value="1"/>
</dbReference>
<evidence type="ECO:0000313" key="7">
    <source>
        <dbReference type="Proteomes" id="UP001168528"/>
    </source>
</evidence>
<accession>A0ABT8R4E0</accession>
<evidence type="ECO:0000259" key="4">
    <source>
        <dbReference type="Pfam" id="PF00370"/>
    </source>
</evidence>
<dbReference type="InterPro" id="IPR018484">
    <property type="entry name" value="FGGY_N"/>
</dbReference>
<proteinExistence type="inferred from homology"/>
<dbReference type="PANTHER" id="PTHR43095:SF5">
    <property type="entry name" value="XYLULOSE KINASE"/>
    <property type="match status" value="1"/>
</dbReference>
<dbReference type="SUPFAM" id="SSF53067">
    <property type="entry name" value="Actin-like ATPase domain"/>
    <property type="match status" value="2"/>
</dbReference>
<dbReference type="Gene3D" id="3.30.420.40">
    <property type="match status" value="2"/>
</dbReference>
<evidence type="ECO:0000259" key="5">
    <source>
        <dbReference type="Pfam" id="PF02782"/>
    </source>
</evidence>
<comment type="caution">
    <text evidence="6">The sequence shown here is derived from an EMBL/GenBank/DDBJ whole genome shotgun (WGS) entry which is preliminary data.</text>
</comment>
<dbReference type="InterPro" id="IPR000577">
    <property type="entry name" value="Carb_kinase_FGGY"/>
</dbReference>
<keyword evidence="3 6" id="KW-0418">Kinase</keyword>
<dbReference type="InterPro" id="IPR018485">
    <property type="entry name" value="FGGY_C"/>
</dbReference>
<protein>
    <submittedName>
        <fullName evidence="6">FGGY family carbohydrate kinase</fullName>
    </submittedName>
</protein>
<comment type="similarity">
    <text evidence="1">Belongs to the FGGY kinase family.</text>
</comment>
<dbReference type="Pfam" id="PF00370">
    <property type="entry name" value="FGGY_N"/>
    <property type="match status" value="1"/>
</dbReference>
<dbReference type="RefSeq" id="WP_302036954.1">
    <property type="nucleotide sequence ID" value="NZ_JAUKPO010000003.1"/>
</dbReference>
<evidence type="ECO:0000256" key="3">
    <source>
        <dbReference type="ARBA" id="ARBA00022777"/>
    </source>
</evidence>
<evidence type="ECO:0000313" key="6">
    <source>
        <dbReference type="EMBL" id="MDO1446153.1"/>
    </source>
</evidence>
<evidence type="ECO:0000256" key="1">
    <source>
        <dbReference type="ARBA" id="ARBA00009156"/>
    </source>
</evidence>